<feature type="region of interest" description="Disordered" evidence="1">
    <location>
        <begin position="1"/>
        <end position="24"/>
    </location>
</feature>
<comment type="caution">
    <text evidence="3">The sequence shown here is derived from an EMBL/GenBank/DDBJ whole genome shotgun (WGS) entry which is preliminary data.</text>
</comment>
<organism evidence="3 4">
    <name type="scientific">Microthlaspi erraticum</name>
    <dbReference type="NCBI Taxonomy" id="1685480"/>
    <lineage>
        <taxon>Eukaryota</taxon>
        <taxon>Viridiplantae</taxon>
        <taxon>Streptophyta</taxon>
        <taxon>Embryophyta</taxon>
        <taxon>Tracheophyta</taxon>
        <taxon>Spermatophyta</taxon>
        <taxon>Magnoliopsida</taxon>
        <taxon>eudicotyledons</taxon>
        <taxon>Gunneridae</taxon>
        <taxon>Pentapetalae</taxon>
        <taxon>rosids</taxon>
        <taxon>malvids</taxon>
        <taxon>Brassicales</taxon>
        <taxon>Brassicaceae</taxon>
        <taxon>Coluteocarpeae</taxon>
        <taxon>Microthlaspi</taxon>
    </lineage>
</organism>
<dbReference type="Proteomes" id="UP000467841">
    <property type="component" value="Unassembled WGS sequence"/>
</dbReference>
<sequence length="253" mass="28250">MGELPTYLQGRRIKPGRSSRGGDTSDEIVLTKYRFRRRVISSSRVAKVNAQRSASSSDTGGRTISSSLNFDLYHRLFRKASRATASLGFSILAMIALNLLTVANQFLAGPARFSTKSWQQAASISSEKIELEVFRDKELGYKLVDRCYQSILGYIACKYRADGLAILDEKGVCCVSLITLSISGIELIVWLNVEFACRNARFVWSWNLSKDSQSKRFRGSTGIRLAGIGWDRARFDELFAFVNRARSVGSFAL</sequence>
<dbReference type="EMBL" id="CACVBM020001440">
    <property type="protein sequence ID" value="CAA7050227.1"/>
    <property type="molecule type" value="Genomic_DNA"/>
</dbReference>
<accession>A0A6D2K185</accession>
<dbReference type="AlphaFoldDB" id="A0A6D2K185"/>
<proteinExistence type="predicted"/>
<evidence type="ECO:0000313" key="4">
    <source>
        <dbReference type="Proteomes" id="UP000467841"/>
    </source>
</evidence>
<keyword evidence="4" id="KW-1185">Reference proteome</keyword>
<protein>
    <submittedName>
        <fullName evidence="3">Uncharacterized protein</fullName>
    </submittedName>
</protein>
<evidence type="ECO:0000256" key="1">
    <source>
        <dbReference type="SAM" id="MobiDB-lite"/>
    </source>
</evidence>
<keyword evidence="2" id="KW-0812">Transmembrane</keyword>
<gene>
    <name evidence="3" type="ORF">MERR_LOCUS37462</name>
</gene>
<keyword evidence="2" id="KW-1133">Transmembrane helix</keyword>
<evidence type="ECO:0000256" key="2">
    <source>
        <dbReference type="SAM" id="Phobius"/>
    </source>
</evidence>
<reference evidence="3" key="1">
    <citation type="submission" date="2020-01" db="EMBL/GenBank/DDBJ databases">
        <authorList>
            <person name="Mishra B."/>
        </authorList>
    </citation>
    <scope>NUCLEOTIDE SEQUENCE [LARGE SCALE GENOMIC DNA]</scope>
</reference>
<evidence type="ECO:0000313" key="3">
    <source>
        <dbReference type="EMBL" id="CAA7050227.1"/>
    </source>
</evidence>
<keyword evidence="2" id="KW-0472">Membrane</keyword>
<feature type="transmembrane region" description="Helical" evidence="2">
    <location>
        <begin position="85"/>
        <end position="107"/>
    </location>
</feature>
<name>A0A6D2K185_9BRAS</name>